<keyword evidence="2 9" id="KW-0378">Hydrolase</keyword>
<accession>A0A918CF52</accession>
<dbReference type="Pfam" id="PF00580">
    <property type="entry name" value="UvrD-helicase"/>
    <property type="match status" value="1"/>
</dbReference>
<keyword evidence="12" id="KW-1185">Reference proteome</keyword>
<dbReference type="GO" id="GO:0005524">
    <property type="term" value="F:ATP binding"/>
    <property type="evidence" value="ECO:0007669"/>
    <property type="project" value="UniProtKB-UniRule"/>
</dbReference>
<evidence type="ECO:0000256" key="7">
    <source>
        <dbReference type="ARBA" id="ARBA00034808"/>
    </source>
</evidence>
<dbReference type="AlphaFoldDB" id="A0A918CF52"/>
<reference evidence="11" key="2">
    <citation type="submission" date="2020-09" db="EMBL/GenBank/DDBJ databases">
        <authorList>
            <person name="Sun Q."/>
            <person name="Ohkuma M."/>
        </authorList>
    </citation>
    <scope>NUCLEOTIDE SEQUENCE</scope>
    <source>
        <strain evidence="11">JCM 31311</strain>
    </source>
</reference>
<gene>
    <name evidence="11" type="ORF">GCM10008957_36940</name>
</gene>
<dbReference type="PANTHER" id="PTHR11070">
    <property type="entry name" value="UVRD / RECB / PCRA DNA HELICASE FAMILY MEMBER"/>
    <property type="match status" value="1"/>
</dbReference>
<dbReference type="Gene3D" id="3.40.50.300">
    <property type="entry name" value="P-loop containing nucleotide triphosphate hydrolases"/>
    <property type="match status" value="2"/>
</dbReference>
<dbReference type="SUPFAM" id="SSF52540">
    <property type="entry name" value="P-loop containing nucleoside triphosphate hydrolases"/>
    <property type="match status" value="1"/>
</dbReference>
<dbReference type="GO" id="GO:0043138">
    <property type="term" value="F:3'-5' DNA helicase activity"/>
    <property type="evidence" value="ECO:0007669"/>
    <property type="project" value="UniProtKB-EC"/>
</dbReference>
<evidence type="ECO:0000256" key="1">
    <source>
        <dbReference type="ARBA" id="ARBA00022741"/>
    </source>
</evidence>
<comment type="catalytic activity">
    <reaction evidence="8">
        <text>ATP + H2O = ADP + phosphate + H(+)</text>
        <dbReference type="Rhea" id="RHEA:13065"/>
        <dbReference type="ChEBI" id="CHEBI:15377"/>
        <dbReference type="ChEBI" id="CHEBI:15378"/>
        <dbReference type="ChEBI" id="CHEBI:30616"/>
        <dbReference type="ChEBI" id="CHEBI:43474"/>
        <dbReference type="ChEBI" id="CHEBI:456216"/>
        <dbReference type="EC" id="5.6.2.4"/>
    </reaction>
</comment>
<evidence type="ECO:0000256" key="4">
    <source>
        <dbReference type="ARBA" id="ARBA00022840"/>
    </source>
</evidence>
<feature type="binding site" evidence="9">
    <location>
        <begin position="34"/>
        <end position="41"/>
    </location>
    <ligand>
        <name>ATP</name>
        <dbReference type="ChEBI" id="CHEBI:30616"/>
    </ligand>
</feature>
<protein>
    <recommendedName>
        <fullName evidence="7">DNA 3'-5' helicase</fullName>
        <ecNumber evidence="7">5.6.2.4</ecNumber>
    </recommendedName>
</protein>
<dbReference type="InterPro" id="IPR000212">
    <property type="entry name" value="DNA_helicase_UvrD/REP"/>
</dbReference>
<dbReference type="InterPro" id="IPR014017">
    <property type="entry name" value="DNA_helicase_UvrD-like_C"/>
</dbReference>
<reference evidence="11" key="1">
    <citation type="journal article" date="2014" name="Int. J. Syst. Evol. Microbiol.">
        <title>Complete genome sequence of Corynebacterium casei LMG S-19264T (=DSM 44701T), isolated from a smear-ripened cheese.</title>
        <authorList>
            <consortium name="US DOE Joint Genome Institute (JGI-PGF)"/>
            <person name="Walter F."/>
            <person name="Albersmeier A."/>
            <person name="Kalinowski J."/>
            <person name="Ruckert C."/>
        </authorList>
    </citation>
    <scope>NUCLEOTIDE SEQUENCE</scope>
    <source>
        <strain evidence="11">JCM 31311</strain>
    </source>
</reference>
<dbReference type="EMBL" id="BMQL01000026">
    <property type="protein sequence ID" value="GGR21264.1"/>
    <property type="molecule type" value="Genomic_DNA"/>
</dbReference>
<keyword evidence="3 9" id="KW-0347">Helicase</keyword>
<dbReference type="InterPro" id="IPR014016">
    <property type="entry name" value="UvrD-like_ATP-bd"/>
</dbReference>
<evidence type="ECO:0000313" key="12">
    <source>
        <dbReference type="Proteomes" id="UP000603865"/>
    </source>
</evidence>
<evidence type="ECO:0000256" key="9">
    <source>
        <dbReference type="PROSITE-ProRule" id="PRU00560"/>
    </source>
</evidence>
<dbReference type="PANTHER" id="PTHR11070:SF2">
    <property type="entry name" value="ATP-DEPENDENT DNA HELICASE SRS2"/>
    <property type="match status" value="1"/>
</dbReference>
<sequence>MPDRPADRPFRPSAYQQTIFDFVRSGRGDGVVRATAGSGKTTTLVEIAHQLPDDLNACFMAFNKHTAAELSARLPGHVRACTVHQFGNRSLRAAYPHLRQREPQPKKLRHLVREHIQVLSAEFACSKEDLSLASNYLYELVRFAMLNLTDPRHDEEIAALAIEYNLTPPTDHALERQCHLEVRTLLRRRLDVLKTQGIYDYEDMLHLPAALGLPVEQFDFVFVDEAQDLNAVQLELVLRAMSPGGRRLFVGDERQAIYGFAGADTDSLQRIVQRTNATILPLSITYRCPRSHVALARQLAPEIEAAPDAEEGNVAVIPETALDRWLRPGALVLCRFTAPLVQHCLAQVRAGRPAVVRGMDIGQRLADMAKQLFPLTLEGWEATLQAYALTEEARIRRSSQNDEDLERQLMLRRDLILCLTAITRDIVTGGSENLSALLRSIARLFSDQDSPVVFSTIHKAKGKEADLVLILYPESMPAVYARTANAARGEACVQFVALTRSKRDLIFVQQPPREHSIVDRLSR</sequence>
<keyword evidence="1 9" id="KW-0547">Nucleotide-binding</keyword>
<comment type="caution">
    <text evidence="11">The sequence shown here is derived from an EMBL/GenBank/DDBJ whole genome shotgun (WGS) entry which is preliminary data.</text>
</comment>
<dbReference type="EC" id="5.6.2.4" evidence="7"/>
<evidence type="ECO:0000256" key="3">
    <source>
        <dbReference type="ARBA" id="ARBA00022806"/>
    </source>
</evidence>
<evidence type="ECO:0000256" key="5">
    <source>
        <dbReference type="ARBA" id="ARBA00023235"/>
    </source>
</evidence>
<dbReference type="Pfam" id="PF13361">
    <property type="entry name" value="UvrD_C"/>
    <property type="match status" value="1"/>
</dbReference>
<evidence type="ECO:0000313" key="11">
    <source>
        <dbReference type="EMBL" id="GGR21264.1"/>
    </source>
</evidence>
<evidence type="ECO:0000256" key="8">
    <source>
        <dbReference type="ARBA" id="ARBA00048988"/>
    </source>
</evidence>
<dbReference type="GO" id="GO:0003677">
    <property type="term" value="F:DNA binding"/>
    <property type="evidence" value="ECO:0007669"/>
    <property type="project" value="InterPro"/>
</dbReference>
<proteinExistence type="predicted"/>
<comment type="catalytic activity">
    <reaction evidence="6">
        <text>Couples ATP hydrolysis with the unwinding of duplex DNA by translocating in the 3'-5' direction.</text>
        <dbReference type="EC" id="5.6.2.4"/>
    </reaction>
</comment>
<evidence type="ECO:0000256" key="6">
    <source>
        <dbReference type="ARBA" id="ARBA00034617"/>
    </source>
</evidence>
<dbReference type="InterPro" id="IPR027417">
    <property type="entry name" value="P-loop_NTPase"/>
</dbReference>
<dbReference type="Proteomes" id="UP000603865">
    <property type="component" value="Unassembled WGS sequence"/>
</dbReference>
<organism evidence="11 12">
    <name type="scientific">Deinococcus ruber</name>
    <dbReference type="NCBI Taxonomy" id="1848197"/>
    <lineage>
        <taxon>Bacteria</taxon>
        <taxon>Thermotogati</taxon>
        <taxon>Deinococcota</taxon>
        <taxon>Deinococci</taxon>
        <taxon>Deinococcales</taxon>
        <taxon>Deinococcaceae</taxon>
        <taxon>Deinococcus</taxon>
    </lineage>
</organism>
<keyword evidence="5" id="KW-0413">Isomerase</keyword>
<name>A0A918CF52_9DEIO</name>
<dbReference type="PROSITE" id="PS51198">
    <property type="entry name" value="UVRD_HELICASE_ATP_BIND"/>
    <property type="match status" value="1"/>
</dbReference>
<evidence type="ECO:0000259" key="10">
    <source>
        <dbReference type="PROSITE" id="PS51198"/>
    </source>
</evidence>
<evidence type="ECO:0000256" key="2">
    <source>
        <dbReference type="ARBA" id="ARBA00022801"/>
    </source>
</evidence>
<dbReference type="GO" id="GO:0016787">
    <property type="term" value="F:hydrolase activity"/>
    <property type="evidence" value="ECO:0007669"/>
    <property type="project" value="UniProtKB-UniRule"/>
</dbReference>
<dbReference type="GO" id="GO:0000725">
    <property type="term" value="P:recombinational repair"/>
    <property type="evidence" value="ECO:0007669"/>
    <property type="project" value="TreeGrafter"/>
</dbReference>
<keyword evidence="4 9" id="KW-0067">ATP-binding</keyword>
<feature type="domain" description="UvrD-like helicase ATP-binding" evidence="10">
    <location>
        <begin position="13"/>
        <end position="289"/>
    </location>
</feature>